<dbReference type="EMBL" id="CP008796">
    <property type="protein sequence ID" value="AIH04380.1"/>
    <property type="molecule type" value="Genomic_DNA"/>
</dbReference>
<gene>
    <name evidence="5" type="ORF">HL41_06385</name>
</gene>
<dbReference type="STRING" id="289377.HL41_06385"/>
<name>A0A075WTS8_9BACT</name>
<dbReference type="Proteomes" id="UP000028481">
    <property type="component" value="Chromosome"/>
</dbReference>
<proteinExistence type="inferred from homology"/>
<dbReference type="InterPro" id="IPR052379">
    <property type="entry name" value="Type_VII_TA_RNase"/>
</dbReference>
<evidence type="ECO:0000256" key="3">
    <source>
        <dbReference type="ARBA" id="ARBA00022801"/>
    </source>
</evidence>
<dbReference type="Gene3D" id="1.20.120.580">
    <property type="entry name" value="bsu32300-like"/>
    <property type="match status" value="1"/>
</dbReference>
<dbReference type="OrthoDB" id="9796612at2"/>
<dbReference type="KEGG" id="tcm:HL41_06385"/>
<dbReference type="PANTHER" id="PTHR33397:SF5">
    <property type="entry name" value="RNASE YUTE-RELATED"/>
    <property type="match status" value="1"/>
</dbReference>
<keyword evidence="3" id="KW-0378">Hydrolase</keyword>
<comment type="similarity">
    <text evidence="4">Belongs to the HepT RNase toxin family.</text>
</comment>
<protein>
    <recommendedName>
        <fullName evidence="7">DUF86 domain-containing protein</fullName>
    </recommendedName>
</protein>
<dbReference type="GO" id="GO:0004540">
    <property type="term" value="F:RNA nuclease activity"/>
    <property type="evidence" value="ECO:0007669"/>
    <property type="project" value="InterPro"/>
</dbReference>
<dbReference type="HOGENOM" id="CLU_2439797_0_0_0"/>
<evidence type="ECO:0000256" key="1">
    <source>
        <dbReference type="ARBA" id="ARBA00022649"/>
    </source>
</evidence>
<dbReference type="GO" id="GO:0016787">
    <property type="term" value="F:hydrolase activity"/>
    <property type="evidence" value="ECO:0007669"/>
    <property type="project" value="UniProtKB-KW"/>
</dbReference>
<dbReference type="Pfam" id="PF01934">
    <property type="entry name" value="HepT-like"/>
    <property type="match status" value="1"/>
</dbReference>
<evidence type="ECO:0000313" key="5">
    <source>
        <dbReference type="EMBL" id="AIH04380.1"/>
    </source>
</evidence>
<evidence type="ECO:0000256" key="4">
    <source>
        <dbReference type="ARBA" id="ARBA00024207"/>
    </source>
</evidence>
<dbReference type="InterPro" id="IPR008201">
    <property type="entry name" value="HepT-like"/>
</dbReference>
<keyword evidence="6" id="KW-1185">Reference proteome</keyword>
<evidence type="ECO:0008006" key="7">
    <source>
        <dbReference type="Google" id="ProtNLM"/>
    </source>
</evidence>
<evidence type="ECO:0000256" key="2">
    <source>
        <dbReference type="ARBA" id="ARBA00022722"/>
    </source>
</evidence>
<dbReference type="InterPro" id="IPR037038">
    <property type="entry name" value="HepT-like_sf"/>
</dbReference>
<evidence type="ECO:0000313" key="6">
    <source>
        <dbReference type="Proteomes" id="UP000028481"/>
    </source>
</evidence>
<dbReference type="AlphaFoldDB" id="A0A075WTS8"/>
<organism evidence="5 6">
    <name type="scientific">Thermodesulfobacterium commune DSM 2178</name>
    <dbReference type="NCBI Taxonomy" id="289377"/>
    <lineage>
        <taxon>Bacteria</taxon>
        <taxon>Pseudomonadati</taxon>
        <taxon>Thermodesulfobacteriota</taxon>
        <taxon>Thermodesulfobacteria</taxon>
        <taxon>Thermodesulfobacteriales</taxon>
        <taxon>Thermodesulfobacteriaceae</taxon>
        <taxon>Thermodesulfobacterium</taxon>
    </lineage>
</organism>
<dbReference type="PANTHER" id="PTHR33397">
    <property type="entry name" value="UPF0331 PROTEIN YUTE"/>
    <property type="match status" value="1"/>
</dbReference>
<dbReference type="GO" id="GO:0110001">
    <property type="term" value="C:toxin-antitoxin complex"/>
    <property type="evidence" value="ECO:0007669"/>
    <property type="project" value="InterPro"/>
</dbReference>
<reference evidence="5 6" key="1">
    <citation type="journal article" date="2015" name="Genome Announc.">
        <title>Genome Sequence of a Sulfate-Reducing Thermophilic Bacterium, Thermodesulfobacterium commune DSM 2178T (Phylum Thermodesulfobacteria).</title>
        <authorList>
            <person name="Bhatnagar S."/>
            <person name="Badger J.H."/>
            <person name="Madupu R."/>
            <person name="Khouri H.M."/>
            <person name="O'Connor E.M."/>
            <person name="Robb F.T."/>
            <person name="Ward N.L."/>
            <person name="Eisen J.A."/>
        </authorList>
    </citation>
    <scope>NUCLEOTIDE SEQUENCE [LARGE SCALE GENOMIC DNA]</scope>
    <source>
        <strain evidence="5 6">DSM 2178</strain>
    </source>
</reference>
<accession>A0A075WTS8</accession>
<sequence length="90" mass="10621">MEECILDILDHLLAGKFQVVSDSYEEIIKNAYREGIVDEELFEKLKGLGAFRNVLVHEYLELSHEEVYRNYLRIKGMIDQVIEHLERIVV</sequence>
<keyword evidence="2" id="KW-0540">Nuclease</keyword>
<dbReference type="PaxDb" id="289377-HL41_06385"/>
<keyword evidence="1" id="KW-1277">Toxin-antitoxin system</keyword>